<dbReference type="AlphaFoldDB" id="A0A4D7DUT9"/>
<dbReference type="InterPro" id="IPR029787">
    <property type="entry name" value="Nucleotide_cyclase"/>
</dbReference>
<reference evidence="2 4" key="1">
    <citation type="submission" date="2019-04" db="EMBL/GenBank/DDBJ databases">
        <title>Complete genome sequence of Agrobacterium larrymoorei CFBP5473.</title>
        <authorList>
            <person name="Haryono M."/>
            <person name="Chou L."/>
            <person name="Lin Y.-C."/>
            <person name="Lai E.-M."/>
            <person name="Kuo C.-H."/>
        </authorList>
    </citation>
    <scope>NUCLEOTIDE SEQUENCE [LARGE SCALE GENOMIC DNA]</scope>
    <source>
        <strain evidence="2 4">CFBP5473</strain>
    </source>
</reference>
<evidence type="ECO:0000313" key="2">
    <source>
        <dbReference type="EMBL" id="QCI97932.1"/>
    </source>
</evidence>
<organism evidence="2 4">
    <name type="scientific">Agrobacterium larrymoorei</name>
    <dbReference type="NCBI Taxonomy" id="160699"/>
    <lineage>
        <taxon>Bacteria</taxon>
        <taxon>Pseudomonadati</taxon>
        <taxon>Pseudomonadota</taxon>
        <taxon>Alphaproteobacteria</taxon>
        <taxon>Hyphomicrobiales</taxon>
        <taxon>Rhizobiaceae</taxon>
        <taxon>Rhizobium/Agrobacterium group</taxon>
        <taxon>Agrobacterium</taxon>
    </lineage>
</organism>
<dbReference type="PROSITE" id="PS50887">
    <property type="entry name" value="GGDEF"/>
    <property type="match status" value="1"/>
</dbReference>
<dbReference type="Gene3D" id="3.30.70.270">
    <property type="match status" value="1"/>
</dbReference>
<dbReference type="InterPro" id="IPR035965">
    <property type="entry name" value="PAS-like_dom_sf"/>
</dbReference>
<accession>A0A4D7DUT9</accession>
<dbReference type="SMART" id="SM00267">
    <property type="entry name" value="GGDEF"/>
    <property type="match status" value="1"/>
</dbReference>
<dbReference type="Pfam" id="PF00990">
    <property type="entry name" value="GGDEF"/>
    <property type="match status" value="1"/>
</dbReference>
<protein>
    <submittedName>
        <fullName evidence="2 3">Diguanylate cyclase</fullName>
    </submittedName>
</protein>
<dbReference type="InterPro" id="IPR000160">
    <property type="entry name" value="GGDEF_dom"/>
</dbReference>
<evidence type="ECO:0000259" key="1">
    <source>
        <dbReference type="PROSITE" id="PS50887"/>
    </source>
</evidence>
<dbReference type="CDD" id="cd01949">
    <property type="entry name" value="GGDEF"/>
    <property type="match status" value="1"/>
</dbReference>
<proteinExistence type="predicted"/>
<dbReference type="FunFam" id="3.30.70.270:FF:000001">
    <property type="entry name" value="Diguanylate cyclase domain protein"/>
    <property type="match status" value="1"/>
</dbReference>
<dbReference type="InterPro" id="IPR052163">
    <property type="entry name" value="DGC-Regulatory_Protein"/>
</dbReference>
<dbReference type="SUPFAM" id="SSF55785">
    <property type="entry name" value="PYP-like sensor domain (PAS domain)"/>
    <property type="match status" value="1"/>
</dbReference>
<dbReference type="GO" id="GO:0003824">
    <property type="term" value="F:catalytic activity"/>
    <property type="evidence" value="ECO:0007669"/>
    <property type="project" value="UniProtKB-ARBA"/>
</dbReference>
<dbReference type="RefSeq" id="WP_051441098.1">
    <property type="nucleotide sequence ID" value="NZ_CP039691.1"/>
</dbReference>
<dbReference type="SUPFAM" id="SSF55073">
    <property type="entry name" value="Nucleotide cyclase"/>
    <property type="match status" value="1"/>
</dbReference>
<keyword evidence="5" id="KW-1185">Reference proteome</keyword>
<dbReference type="EMBL" id="CP039691">
    <property type="protein sequence ID" value="QCI97932.1"/>
    <property type="molecule type" value="Genomic_DNA"/>
</dbReference>
<dbReference type="PANTHER" id="PTHR46663">
    <property type="entry name" value="DIGUANYLATE CYCLASE DGCT-RELATED"/>
    <property type="match status" value="1"/>
</dbReference>
<dbReference type="InterPro" id="IPR043128">
    <property type="entry name" value="Rev_trsase/Diguanyl_cyclase"/>
</dbReference>
<dbReference type="NCBIfam" id="TIGR00254">
    <property type="entry name" value="GGDEF"/>
    <property type="match status" value="1"/>
</dbReference>
<dbReference type="Gene3D" id="3.30.450.20">
    <property type="entry name" value="PAS domain"/>
    <property type="match status" value="1"/>
</dbReference>
<dbReference type="STRING" id="1367849.GCA_000518585_00205"/>
<dbReference type="OrthoDB" id="9812260at2"/>
<dbReference type="PANTHER" id="PTHR46663:SF2">
    <property type="entry name" value="GGDEF DOMAIN-CONTAINING PROTEIN"/>
    <property type="match status" value="1"/>
</dbReference>
<evidence type="ECO:0000313" key="4">
    <source>
        <dbReference type="Proteomes" id="UP000298545"/>
    </source>
</evidence>
<sequence length="321" mass="35694">MKNFLAMAKSGGLKSPDELHSILDVLPVPVSWATLGSGDILFMNQTFKKTFGYCEADFAKVSDWIDRVYVGPGNKERAKEAWLHSWTAGGEGIEEVDTLEIDIRCADGRTVIVSHRGILLRDYGIGVATFEDITERMLAERELRASLLLDPLTQIGNRRALHERWHDDMVLSDDGNRNLAAVLMVDLDHFKPVNDNLGHKAGDEVLRMVAKRLSQSVRESDLVVRMGGDEFVILLTNISDQNVAEKICHRLEAAFQAPFTVNGTLVNLGVSVGASLYPRDGRELSMLLQKADEALYDIKRNGKGGWNWCSPSEITVPNFVI</sequence>
<reference evidence="3 5" key="2">
    <citation type="submission" date="2021-03" db="EMBL/GenBank/DDBJ databases">
        <title>Rapid diversification of plasmids in a genus of pathogenic and nitrogen fixing bacteria.</title>
        <authorList>
            <person name="Weisberg A.J."/>
            <person name="Miller M."/>
            <person name="Ream W."/>
            <person name="Grunwald N.J."/>
            <person name="Chang J.H."/>
        </authorList>
    </citation>
    <scope>NUCLEOTIDE SEQUENCE [LARGE SCALE GENOMIC DNA]</scope>
    <source>
        <strain evidence="3 5">AF3.44</strain>
    </source>
</reference>
<dbReference type="Proteomes" id="UP000298545">
    <property type="component" value="Chromosome circular"/>
</dbReference>
<evidence type="ECO:0000313" key="3">
    <source>
        <dbReference type="EMBL" id="QYA06618.1"/>
    </source>
</evidence>
<name>A0A4D7DUT9_9HYPH</name>
<evidence type="ECO:0000313" key="5">
    <source>
        <dbReference type="Proteomes" id="UP000826513"/>
    </source>
</evidence>
<dbReference type="EMBL" id="CP072167">
    <property type="protein sequence ID" value="QYA06618.1"/>
    <property type="molecule type" value="Genomic_DNA"/>
</dbReference>
<gene>
    <name evidence="2" type="ORF">CFBP5473_08390</name>
    <name evidence="3" type="ORF">J5285_11310</name>
</gene>
<feature type="domain" description="GGDEF" evidence="1">
    <location>
        <begin position="178"/>
        <end position="311"/>
    </location>
</feature>
<dbReference type="KEGG" id="alf:CFBP5473_08390"/>
<dbReference type="Proteomes" id="UP000826513">
    <property type="component" value="Chromosome 1"/>
</dbReference>